<evidence type="ECO:0000313" key="5">
    <source>
        <dbReference type="Proteomes" id="UP000663889"/>
    </source>
</evidence>
<proteinExistence type="predicted"/>
<sequence length="188" mass="21657">MDNRTIACSINVCQNNGKCFLLDNGTTISPYCLCNRCFVGSRCEIEQYSKNLWIYGTSKENIKYYNPYNETLILSLLGIVSFINNLLSLQTFLFSKKIRITNLGIYLILFSLTGLITNFLFYYIAGSKFRAACLETWTDIADYIRTKFDCNGQRSRSSRNPPTNRRCAQHRMLMSCQLRTADLTNPPR</sequence>
<dbReference type="Gene3D" id="2.10.25.10">
    <property type="entry name" value="Laminin"/>
    <property type="match status" value="1"/>
</dbReference>
<dbReference type="PROSITE" id="PS50026">
    <property type="entry name" value="EGF_3"/>
    <property type="match status" value="1"/>
</dbReference>
<comment type="caution">
    <text evidence="4">The sequence shown here is derived from an EMBL/GenBank/DDBJ whole genome shotgun (WGS) entry which is preliminary data.</text>
</comment>
<dbReference type="EMBL" id="CAJNOU010002189">
    <property type="protein sequence ID" value="CAF1298741.1"/>
    <property type="molecule type" value="Genomic_DNA"/>
</dbReference>
<evidence type="ECO:0000256" key="2">
    <source>
        <dbReference type="SAM" id="Phobius"/>
    </source>
</evidence>
<organism evidence="4 5">
    <name type="scientific">Rotaria sordida</name>
    <dbReference type="NCBI Taxonomy" id="392033"/>
    <lineage>
        <taxon>Eukaryota</taxon>
        <taxon>Metazoa</taxon>
        <taxon>Spiralia</taxon>
        <taxon>Gnathifera</taxon>
        <taxon>Rotifera</taxon>
        <taxon>Eurotatoria</taxon>
        <taxon>Bdelloidea</taxon>
        <taxon>Philodinida</taxon>
        <taxon>Philodinidae</taxon>
        <taxon>Rotaria</taxon>
    </lineage>
</organism>
<keyword evidence="2" id="KW-0812">Transmembrane</keyword>
<keyword evidence="2" id="KW-1133">Transmembrane helix</keyword>
<keyword evidence="2" id="KW-0472">Membrane</keyword>
<dbReference type="SUPFAM" id="SSF57196">
    <property type="entry name" value="EGF/Laminin"/>
    <property type="match status" value="1"/>
</dbReference>
<accession>A0A815DJR5</accession>
<dbReference type="Proteomes" id="UP000663889">
    <property type="component" value="Unassembled WGS sequence"/>
</dbReference>
<protein>
    <recommendedName>
        <fullName evidence="3">EGF-like domain-containing protein</fullName>
    </recommendedName>
</protein>
<dbReference type="PROSITE" id="PS00022">
    <property type="entry name" value="EGF_1"/>
    <property type="match status" value="1"/>
</dbReference>
<comment type="caution">
    <text evidence="1">Lacks conserved residue(s) required for the propagation of feature annotation.</text>
</comment>
<keyword evidence="1" id="KW-0245">EGF-like domain</keyword>
<dbReference type="InterPro" id="IPR000742">
    <property type="entry name" value="EGF"/>
</dbReference>
<reference evidence="4" key="1">
    <citation type="submission" date="2021-02" db="EMBL/GenBank/DDBJ databases">
        <authorList>
            <person name="Nowell W R."/>
        </authorList>
    </citation>
    <scope>NUCLEOTIDE SEQUENCE</scope>
</reference>
<gene>
    <name evidence="4" type="ORF">SEV965_LOCUS26168</name>
</gene>
<feature type="domain" description="EGF-like" evidence="3">
    <location>
        <begin position="4"/>
        <end position="44"/>
    </location>
</feature>
<feature type="disulfide bond" evidence="1">
    <location>
        <begin position="34"/>
        <end position="43"/>
    </location>
</feature>
<evidence type="ECO:0000313" key="4">
    <source>
        <dbReference type="EMBL" id="CAF1298741.1"/>
    </source>
</evidence>
<evidence type="ECO:0000256" key="1">
    <source>
        <dbReference type="PROSITE-ProRule" id="PRU00076"/>
    </source>
</evidence>
<name>A0A815DJR5_9BILA</name>
<feature type="transmembrane region" description="Helical" evidence="2">
    <location>
        <begin position="105"/>
        <end position="125"/>
    </location>
</feature>
<dbReference type="AlphaFoldDB" id="A0A815DJR5"/>
<keyword evidence="1" id="KW-1015">Disulfide bond</keyword>
<feature type="transmembrane region" description="Helical" evidence="2">
    <location>
        <begin position="72"/>
        <end position="93"/>
    </location>
</feature>
<evidence type="ECO:0000259" key="3">
    <source>
        <dbReference type="PROSITE" id="PS50026"/>
    </source>
</evidence>